<feature type="region of interest" description="Disordered" evidence="1">
    <location>
        <begin position="1950"/>
        <end position="2011"/>
    </location>
</feature>
<name>A0A8S1CUK8_9INSE</name>
<feature type="compositionally biased region" description="Polar residues" evidence="1">
    <location>
        <begin position="1529"/>
        <end position="1545"/>
    </location>
</feature>
<accession>A0A8S1CUK8</accession>
<feature type="region of interest" description="Disordered" evidence="1">
    <location>
        <begin position="3314"/>
        <end position="3347"/>
    </location>
</feature>
<keyword evidence="3" id="KW-1185">Reference proteome</keyword>
<feature type="region of interest" description="Disordered" evidence="1">
    <location>
        <begin position="3202"/>
        <end position="3235"/>
    </location>
</feature>
<gene>
    <name evidence="2" type="ORF">CLODIP_2_CD16334</name>
</gene>
<feature type="region of interest" description="Disordered" evidence="1">
    <location>
        <begin position="3001"/>
        <end position="3023"/>
    </location>
</feature>
<evidence type="ECO:0000256" key="1">
    <source>
        <dbReference type="SAM" id="MobiDB-lite"/>
    </source>
</evidence>
<dbReference type="OrthoDB" id="43547at2759"/>
<sequence>MDDGATGAVDDWAASQEPLTADQVYILMKKDYRISRNVRAQWFIDNLNRTVTLDSNKNDELIVLSIVPLDPPKCWTVEKSHLCKYVITAATRVIFLAEKYRMVYCLDISPSLSAVDIQMGEVMLDCLVSSVKASLEAVSCKFTIPGSTKVFQPDVYATIIAHTPFFTSPAQQVLVQGWQVTPQNLPQLLIILEKQLQELEGKVAEVSGIAQAQLDALRAESEKLVGGLFEESLPPMSAENPMVSPDTGFINMLRFGMLALKLLPDSSSANIIVVTDGIINIPDVNIFDSVLSQLRSSTVCCSFLQVAGSFHPNCCKGFVPYTELMHFLASATQGAYITAAHKLEISKNMSMNVFHEAFLTWSFQHSVKAFSPKSEPRRILDWDRNFQMGNEIKDGVLIRKKQAEGALNARLKDVLSCRLREGYFIKSLSPKDPLTMEVCLVLPWKNEINIEYLITSQSSSTSLNYIVTIEAPYEFLHDITCLLKKPFESPFRRAVVARFWHTFKNLQHTDQLLEHLHSFGDNALNYSLPDSVKSGVPLFQVPTSSQLTAELARYPHRRVQSNLADEPQYSQITNFWLPICVLEAPMWQKWLHGHRLGLLLRHDDPLPLHLHQAAQNGRFQQVQCRHAGTQLNATLKDWSSFVLLETISYVKLIQNENEKTPTSFLLMRVNVKVPCVVINVAFLGGTSGSVRHKILEELKAKLRELPYPRKIKEAPMRKFSTVKINSVSPEEQNANYSNADLKCCILLVKPVEKILIRYERMPLDFATVVFPDGTRPAGKSTLPISGSSSMLTTLSRYLHHRRWIWVAQPGSKGNNHLNKFTSLSRTLKTITNIRLQEGFTFAHSTAGIVNMLLEVTMQAGVDTHPCVIQYVLFPPHQVTNKESGSDEECTEEVDPTEPEGELQIITEVWIEPQYGHVIKSPPERAYMDGLSYDQLADELCKMDAECISCLLTFEHLMVIGNEKAPASLPPSTPIDKFVHGGQKHSSYVSMKMLPELRIKLVPFTFNLVNLLPKCQQAEMLFSSFVQDLAWSYPISYEEMSRLDTANNLLLNTVYESMMKVHDCELFLSHVDSKIFFDFLIEKSRHPCTYESPIIHHVQTEDPGKMSPGIDVFSEIRLCDKFLASLKLSNYPKWKCYLKRLNNSHLILTFLPASFADLKLLMLNQKSLDGKAPKAVRLFPVANVKRDSLSQLHQDECTELNDSLERLEKLQIPESCSVPEISEEARPATIANAPFRNRAYSLDAERKRDIRNNDFRKRPRTCSVDLKEHNAKKRSPQQLKISDMSPKAPPNQEPQFGAVTLPIYVYDCPLASLIDVLVYKENEISSGDIYEDHTCSEGAEGQADGIDSSEVPEISGIEANRMHLGSPEPKSEDLDLSIEVNSLKRHCMQLKTSFQHSYVSALYKSLQMDSNISAEDVQNAIRVCSEVSIELDFTRFLMAVCGHLKELWINQPFDLFRRDGNSLRTFILPKSEFCGPLKAKHTSIKEQFAAILSDFFKAVPSNPKCFFSIPKWETERQVETDLMADHEDANSNFSQELNSRRGSQSWDAGGDDTHTSDSVSDLPEEEMTTELCPLFLHLLCSVQHGSESNSQHVSSLPVCINETGLITNEINLSSLKILLEVQCLTLPSNSDEPTTSLPIANNTAIPAQNIEQIQVDTINTLETSVLSNGSSITETELKSEEVLSRLSILPEYLQKAVTSTISKIKWLLQDELAASLLVVYPPLESTLQMVAQHVICSSSFTLANCSVQKIPLNFVFGAEHSLNQFLDKFAQLRLNFYFLRKEGNFYYLVQDLNSRQHKMQSTPVNGPNFKSIATPSSLAEDSSEMSMYQNDIIEIPQTHYSESDIQGLGLDSTPTDEPLSRPLSDLKLSAAVDSNQIVENILRGRKASADLLSMTERKDLPPTTLWLDTCSSSAPTPSLDMNKEILSDLLPEEMDQANPELLWDKRVKSVSRPGSNKLPFSQRTRNLSGAVSSTGPNSETSSFIESGQGTEEGYDGDSSDDSNSQCDDFPSWNREQKGGVSLPNFWLVMEVCNDEVVTYFHCRAEGKEAVRLRKMHNKVMSRIIETCKEVNQFALLQSLHETKTCDDLLEGDAPKDLWDAPKSRSNSYKDKVLCLPGIFSCDVVWETQFVLHPRLKTGPAKRGIQALESVLSRFPVNNRKNMFVYQDNLQNVFYLRLHESNASSMGSKMTPSSSSNQGMFLTDGEMTPPGTSFVRSPSISSLKRDDGSKIDIRPRVKSYGERDMPMDNLSSPLPKMDEIVILKVHGITEAGSAIKEDLVQVLHNRLDDAVLEVLCGLFLRNPMCKLTPDDVHFIQKPNQKADMSIDFSIQPFAVENLQALVYYLRQNLLEFLLIPKYTDGKSENHFQDYTHDDFSKDRVPEEDIFLYIQSRTSSGNKGMACIAMAVVDSNGRVIIPEGFTKPCSQVHVDSIINMDFVTATSTVICDDIEKEKTARIEFRIWKQGKVNLDLLTKNLQAALQHSFWDLQTEYRLLTPPLSLDVPGTEMTSSFTESSAVEISSMVTSFHAESPSSTIVSATVPTKTLLSTPGSIDKFESGEQGRLHQVYQWVISEWLGYAFEIGVPSVKKLIVHLKSRQMISQTLKEMQKIIAVNAPDSQVAIYKMSYLNDMKVFVPYQPTASFPDGSRWDDADNLPTCFLFSRNLLQWKSCVCSVKTVDPDILYPKAHKVLQKFSPLLVTNSDGLQFVPRQRLVVANLSDQQIVIYTYNWSKDRTENMHRQMADLGNWLVVRSSLTTTIVCQKMGLFHNMMFNRQILDPKKGLLEQSKPTLKDVEQLIKPPVITQKDFNMVGGRRSSGLPTILMHDVFRDNKPSRITKPNMDPVTTNGQHLLELFGMEKRDSQKKLHQLWESKLAMPSIPVSDDLLQLLKQHSRVVHFCLTPLLYLPSWRIQAAATRDHTLASNVPLKNQDMSKSFPLAPHSRHESGSSIKSTGEVGKNTKSSPHASPKFKQGEDKWHTKLCLSFIEEYKHYLSTVGFLPIQTDSSSPKKSMKNISKDERQRKLSGSSVLSSSSFKRHREDNTICHFLQKCHLGGILIFVISLHEPFIQVKLYAIENARLQANSVDTGHILHSQYLFSFLDECDKIKIVMHLHSFALLKLNFHLKNFLDDFIKYYSKAPNFARNLVYADGVRVTETKMPALQLFNFLWTHEDLYKMEVFCMSPENEFASENEYVLVQLKSVNASEENKKQKIDKPDKEKNMDKHDKEGNMDKPDKPDNEEIFDVTLVVSNVPGGEEDVGNATNVLNLKYYILLTSHSNMFPKIGVERERERSLGKFRNVPLATPPHFPSYMSMAASNAGFDDTDLPEESPSGSEDICEEENNEASSVEPQLSSDMQLLFPQIEIKQENVKYMGYYSSHEQTMQELILDQANKAREHVLGMVHQGMEHCRTHILWETLLRTSAEAEDKAKRKDLTFNEFHELLRLASMESLSSLDPRLNPLLCQPLLWYQNLEKVLIAKYGANEIRRYSSGDQGIQHTVVLSTNYLEAFMLLSVDSHTSRGELSVVCRKGHVETLHSLRYNSPLLQGLIEDFVNACSFHLWASLI</sequence>
<evidence type="ECO:0000313" key="3">
    <source>
        <dbReference type="Proteomes" id="UP000494165"/>
    </source>
</evidence>
<feature type="region of interest" description="Disordered" evidence="1">
    <location>
        <begin position="1249"/>
        <end position="1290"/>
    </location>
</feature>
<feature type="compositionally biased region" description="Polar residues" evidence="1">
    <location>
        <begin position="1951"/>
        <end position="1988"/>
    </location>
</feature>
<evidence type="ECO:0008006" key="4">
    <source>
        <dbReference type="Google" id="ProtNLM"/>
    </source>
</evidence>
<dbReference type="PANTHER" id="PTHR14918:SF3">
    <property type="entry name" value="KICSTOR COMPLEX PROTEIN SZT2"/>
    <property type="match status" value="1"/>
</dbReference>
<reference evidence="2 3" key="1">
    <citation type="submission" date="2020-04" db="EMBL/GenBank/DDBJ databases">
        <authorList>
            <person name="Alioto T."/>
            <person name="Alioto T."/>
            <person name="Gomez Garrido J."/>
        </authorList>
    </citation>
    <scope>NUCLEOTIDE SEQUENCE [LARGE SCALE GENOMIC DNA]</scope>
</reference>
<dbReference type="InterPro" id="IPR033228">
    <property type="entry name" value="SZT2"/>
</dbReference>
<feature type="region of interest" description="Disordered" evidence="1">
    <location>
        <begin position="1529"/>
        <end position="1562"/>
    </location>
</feature>
<proteinExistence type="predicted"/>
<feature type="region of interest" description="Disordered" evidence="1">
    <location>
        <begin position="2927"/>
        <end position="2969"/>
    </location>
</feature>
<protein>
    <recommendedName>
        <fullName evidence="4">Protein SZT2</fullName>
    </recommendedName>
</protein>
<dbReference type="GO" id="GO:0005777">
    <property type="term" value="C:peroxisome"/>
    <property type="evidence" value="ECO:0007669"/>
    <property type="project" value="InterPro"/>
</dbReference>
<dbReference type="Proteomes" id="UP000494165">
    <property type="component" value="Unassembled WGS sequence"/>
</dbReference>
<dbReference type="PANTHER" id="PTHR14918">
    <property type="entry name" value="KICSTOR COMPLEX PROTEIN SZT2"/>
    <property type="match status" value="1"/>
</dbReference>
<organism evidence="2 3">
    <name type="scientific">Cloeon dipterum</name>
    <dbReference type="NCBI Taxonomy" id="197152"/>
    <lineage>
        <taxon>Eukaryota</taxon>
        <taxon>Metazoa</taxon>
        <taxon>Ecdysozoa</taxon>
        <taxon>Arthropoda</taxon>
        <taxon>Hexapoda</taxon>
        <taxon>Insecta</taxon>
        <taxon>Pterygota</taxon>
        <taxon>Palaeoptera</taxon>
        <taxon>Ephemeroptera</taxon>
        <taxon>Pisciforma</taxon>
        <taxon>Baetidae</taxon>
        <taxon>Cloeon</taxon>
    </lineage>
</organism>
<comment type="caution">
    <text evidence="2">The sequence shown here is derived from an EMBL/GenBank/DDBJ whole genome shotgun (WGS) entry which is preliminary data.</text>
</comment>
<dbReference type="EMBL" id="CADEPI010000098">
    <property type="protein sequence ID" value="CAB3374358.1"/>
    <property type="molecule type" value="Genomic_DNA"/>
</dbReference>
<evidence type="ECO:0000313" key="2">
    <source>
        <dbReference type="EMBL" id="CAB3374358.1"/>
    </source>
</evidence>